<accession>U1PKL6</accession>
<evidence type="ECO:0000313" key="2">
    <source>
        <dbReference type="Proteomes" id="UP000030710"/>
    </source>
</evidence>
<protein>
    <submittedName>
        <fullName evidence="1">Uncharacterized protein</fullName>
    </submittedName>
</protein>
<sequence>MADDAMATAGLTTRKSKMLYIETVSLNYCDEPIDADRGDNTYSAAGLDDSRIATKRYIIAKK</sequence>
<dbReference type="AlphaFoldDB" id="U1PKL6"/>
<name>U1PKL6_9EURY</name>
<dbReference type="Proteomes" id="UP000030710">
    <property type="component" value="Unassembled WGS sequence"/>
</dbReference>
<organism evidence="1 2">
    <name type="scientific">Haloquadratum walsbyi J07HQW2</name>
    <dbReference type="NCBI Taxonomy" id="1238425"/>
    <lineage>
        <taxon>Archaea</taxon>
        <taxon>Methanobacteriati</taxon>
        <taxon>Methanobacteriota</taxon>
        <taxon>Stenosarchaea group</taxon>
        <taxon>Halobacteria</taxon>
        <taxon>Halobacteriales</taxon>
        <taxon>Haloferacaceae</taxon>
        <taxon>Haloquadratum</taxon>
    </lineage>
</organism>
<proteinExistence type="predicted"/>
<evidence type="ECO:0000313" key="1">
    <source>
        <dbReference type="EMBL" id="ERG94227.1"/>
    </source>
</evidence>
<reference evidence="1 2" key="1">
    <citation type="journal article" date="2013" name="PLoS ONE">
        <title>Assembly-driven community genomics of a hypersaline microbial ecosystem.</title>
        <authorList>
            <person name="Podell S."/>
            <person name="Ugalde J.A."/>
            <person name="Narasingarao P."/>
            <person name="Banfield J.F."/>
            <person name="Heidelberg K.B."/>
            <person name="Allen E.E."/>
        </authorList>
    </citation>
    <scope>NUCLEOTIDE SEQUENCE [LARGE SCALE GENOMIC DNA]</scope>
    <source>
        <strain evidence="2">J07HQW2</strain>
    </source>
</reference>
<dbReference type="RefSeq" id="WP_021053720.1">
    <property type="nucleotide sequence ID" value="NZ_KE356561.1"/>
</dbReference>
<dbReference type="EMBL" id="KE356561">
    <property type="protein sequence ID" value="ERG94227.1"/>
    <property type="molecule type" value="Genomic_DNA"/>
</dbReference>
<gene>
    <name evidence="1" type="ORF">J07HQW2_00661</name>
</gene>
<dbReference type="HOGENOM" id="CLU_2893201_0_0_2"/>